<evidence type="ECO:0000256" key="1">
    <source>
        <dbReference type="SAM" id="SignalP"/>
    </source>
</evidence>
<dbReference type="Gene3D" id="3.40.50.1820">
    <property type="entry name" value="alpha/beta hydrolase"/>
    <property type="match status" value="1"/>
</dbReference>
<sequence length="328" mass="34286">MTLTKALAPIAVASTVAGGVLSAPVVHATHVDVSLLADTAIFVGPTILSTPSATFAQTAADLFLRPLGFDLDDDATACVVGSAGCDAPLLLLSTPALVQQGHSSFVGAAEIVREVHAQLAANPDAYDAEHPLWVFGWSQGATAGSIAMAQLAHEGIDPSLLHFVFIGNPLDAGDDLQGIGGGGSSSGDFFDIGLLSGLHTPTNAFTTTVYTIPGDPVADHTSTSALGILYEHMMYLGLTPDQVANHAATIDGMLTDINISGDFDQFGAWLNAWPHGLIDSGWWEGLFYSLVASFYSAFGNIEDFFGDWLGIDWGGVEDTLDFWFPAEA</sequence>
<feature type="chain" id="PRO_5046378405" evidence="1">
    <location>
        <begin position="29"/>
        <end position="328"/>
    </location>
</feature>
<feature type="domain" description="PE-PPE" evidence="2">
    <location>
        <begin position="101"/>
        <end position="220"/>
    </location>
</feature>
<evidence type="ECO:0000313" key="4">
    <source>
        <dbReference type="Proteomes" id="UP001190464"/>
    </source>
</evidence>
<dbReference type="InterPro" id="IPR029058">
    <property type="entry name" value="AB_hydrolase_fold"/>
</dbReference>
<dbReference type="RefSeq" id="WP_308484988.1">
    <property type="nucleotide sequence ID" value="NZ_OY726398.1"/>
</dbReference>
<evidence type="ECO:0000313" key="3">
    <source>
        <dbReference type="EMBL" id="CAJ1510811.1"/>
    </source>
</evidence>
<dbReference type="SUPFAM" id="SSF53474">
    <property type="entry name" value="alpha/beta-Hydrolases"/>
    <property type="match status" value="1"/>
</dbReference>
<dbReference type="Proteomes" id="UP001190464">
    <property type="component" value="Chromosome"/>
</dbReference>
<evidence type="ECO:0000259" key="2">
    <source>
        <dbReference type="Pfam" id="PF08237"/>
    </source>
</evidence>
<protein>
    <submittedName>
        <fullName evidence="3">PE-PPE domain-containing protein</fullName>
    </submittedName>
</protein>
<dbReference type="Pfam" id="PF08237">
    <property type="entry name" value="PE-PPE"/>
    <property type="match status" value="1"/>
</dbReference>
<dbReference type="InterPro" id="IPR013228">
    <property type="entry name" value="PE-PPE_C"/>
</dbReference>
<name>A0ABN9NUH0_9MYCO</name>
<accession>A0ABN9NUH0</accession>
<reference evidence="3 4" key="1">
    <citation type="submission" date="2023-08" db="EMBL/GenBank/DDBJ databases">
        <authorList>
            <person name="Folkvardsen B D."/>
            <person name="Norman A."/>
        </authorList>
    </citation>
    <scope>NUCLEOTIDE SEQUENCE [LARGE SCALE GENOMIC DNA]</scope>
    <source>
        <strain evidence="3 4">Mu0102</strain>
    </source>
</reference>
<feature type="signal peptide" evidence="1">
    <location>
        <begin position="1"/>
        <end position="28"/>
    </location>
</feature>
<organism evidence="3 4">
    <name type="scientific">[Mycobacterium] holstebronense</name>
    <dbReference type="NCBI Taxonomy" id="3064288"/>
    <lineage>
        <taxon>Bacteria</taxon>
        <taxon>Bacillati</taxon>
        <taxon>Actinomycetota</taxon>
        <taxon>Actinomycetes</taxon>
        <taxon>Mycobacteriales</taxon>
        <taxon>Mycobacteriaceae</taxon>
        <taxon>Mycolicibacterium</taxon>
    </lineage>
</organism>
<gene>
    <name evidence="3" type="ORF">MU0102_004362</name>
</gene>
<keyword evidence="4" id="KW-1185">Reference proteome</keyword>
<proteinExistence type="predicted"/>
<keyword evidence="1" id="KW-0732">Signal</keyword>
<dbReference type="EMBL" id="OY726398">
    <property type="protein sequence ID" value="CAJ1510811.1"/>
    <property type="molecule type" value="Genomic_DNA"/>
</dbReference>